<dbReference type="WBParaSite" id="nRc.2.0.1.t24722-RA">
    <property type="protein sequence ID" value="nRc.2.0.1.t24722-RA"/>
    <property type="gene ID" value="nRc.2.0.1.g24722"/>
</dbReference>
<sequence>MNKDRPVDTNSRPQKRTGLSVEDEGMRNHNWTTGSTRRNYRETGYPIPKIWGLCRNWLNLRDLEAIKGVIHLQAFCCCIDGQAIIEPLLIVVSLFTPVCPPSPRSLDQKVVSQWQASGQTDQPWTSGVNSVQQEPMMEMKLCGLDNCAMEKEDNVLEIECST</sequence>
<dbReference type="Proteomes" id="UP000887565">
    <property type="component" value="Unplaced"/>
</dbReference>
<protein>
    <submittedName>
        <fullName evidence="3">Uncharacterized protein</fullName>
    </submittedName>
</protein>
<evidence type="ECO:0000313" key="2">
    <source>
        <dbReference type="Proteomes" id="UP000887565"/>
    </source>
</evidence>
<keyword evidence="2" id="KW-1185">Reference proteome</keyword>
<evidence type="ECO:0000256" key="1">
    <source>
        <dbReference type="SAM" id="MobiDB-lite"/>
    </source>
</evidence>
<dbReference type="AlphaFoldDB" id="A0A915JFW2"/>
<proteinExistence type="predicted"/>
<organism evidence="2 3">
    <name type="scientific">Romanomermis culicivorax</name>
    <name type="common">Nematode worm</name>
    <dbReference type="NCBI Taxonomy" id="13658"/>
    <lineage>
        <taxon>Eukaryota</taxon>
        <taxon>Metazoa</taxon>
        <taxon>Ecdysozoa</taxon>
        <taxon>Nematoda</taxon>
        <taxon>Enoplea</taxon>
        <taxon>Dorylaimia</taxon>
        <taxon>Mermithida</taxon>
        <taxon>Mermithoidea</taxon>
        <taxon>Mermithidae</taxon>
        <taxon>Romanomermis</taxon>
    </lineage>
</organism>
<reference evidence="3" key="1">
    <citation type="submission" date="2022-11" db="UniProtKB">
        <authorList>
            <consortium name="WormBaseParasite"/>
        </authorList>
    </citation>
    <scope>IDENTIFICATION</scope>
</reference>
<accession>A0A915JFW2</accession>
<evidence type="ECO:0000313" key="3">
    <source>
        <dbReference type="WBParaSite" id="nRc.2.0.1.t24722-RA"/>
    </source>
</evidence>
<feature type="region of interest" description="Disordered" evidence="1">
    <location>
        <begin position="1"/>
        <end position="38"/>
    </location>
</feature>
<name>A0A915JFW2_ROMCU</name>